<evidence type="ECO:0000313" key="1">
    <source>
        <dbReference type="EMBL" id="KZN07951.1"/>
    </source>
</evidence>
<proteinExistence type="predicted"/>
<dbReference type="AlphaFoldDB" id="A0A166FMK4"/>
<evidence type="ECO:0000313" key="2">
    <source>
        <dbReference type="EMBL" id="WOG81255.1"/>
    </source>
</evidence>
<reference evidence="2" key="2">
    <citation type="submission" date="2022-03" db="EMBL/GenBank/DDBJ databases">
        <title>Draft title - Genomic analysis of global carrot germplasm unveils the trajectory of domestication and the origin of high carotenoid orange carrot.</title>
        <authorList>
            <person name="Iorizzo M."/>
            <person name="Ellison S."/>
            <person name="Senalik D."/>
            <person name="Macko-Podgorni A."/>
            <person name="Grzebelus D."/>
            <person name="Bostan H."/>
            <person name="Rolling W."/>
            <person name="Curaba J."/>
            <person name="Simon P."/>
        </authorList>
    </citation>
    <scope>NUCLEOTIDE SEQUENCE</scope>
    <source>
        <tissue evidence="2">Leaf</tissue>
    </source>
</reference>
<name>A0A166FMK4_DAUCS</name>
<evidence type="ECO:0000313" key="3">
    <source>
        <dbReference type="Proteomes" id="UP000077755"/>
    </source>
</evidence>
<organism evidence="1">
    <name type="scientific">Daucus carota subsp. sativus</name>
    <name type="common">Carrot</name>
    <dbReference type="NCBI Taxonomy" id="79200"/>
    <lineage>
        <taxon>Eukaryota</taxon>
        <taxon>Viridiplantae</taxon>
        <taxon>Streptophyta</taxon>
        <taxon>Embryophyta</taxon>
        <taxon>Tracheophyta</taxon>
        <taxon>Spermatophyta</taxon>
        <taxon>Magnoliopsida</taxon>
        <taxon>eudicotyledons</taxon>
        <taxon>Gunneridae</taxon>
        <taxon>Pentapetalae</taxon>
        <taxon>asterids</taxon>
        <taxon>campanulids</taxon>
        <taxon>Apiales</taxon>
        <taxon>Apiaceae</taxon>
        <taxon>Apioideae</taxon>
        <taxon>Scandiceae</taxon>
        <taxon>Daucinae</taxon>
        <taxon>Daucus</taxon>
        <taxon>Daucus sect. Daucus</taxon>
    </lineage>
</organism>
<dbReference type="EMBL" id="LNRQ01000001">
    <property type="protein sequence ID" value="KZN07951.1"/>
    <property type="molecule type" value="Genomic_DNA"/>
</dbReference>
<reference evidence="1" key="1">
    <citation type="journal article" date="2016" name="Nat. Genet.">
        <title>A high-quality carrot genome assembly provides new insights into carotenoid accumulation and asterid genome evolution.</title>
        <authorList>
            <person name="Iorizzo M."/>
            <person name="Ellison S."/>
            <person name="Senalik D."/>
            <person name="Zeng P."/>
            <person name="Satapoomin P."/>
            <person name="Huang J."/>
            <person name="Bowman M."/>
            <person name="Iovene M."/>
            <person name="Sanseverino W."/>
            <person name="Cavagnaro P."/>
            <person name="Yildiz M."/>
            <person name="Macko-Podgorni A."/>
            <person name="Moranska E."/>
            <person name="Grzebelus E."/>
            <person name="Grzebelus D."/>
            <person name="Ashrafi H."/>
            <person name="Zheng Z."/>
            <person name="Cheng S."/>
            <person name="Spooner D."/>
            <person name="Van Deynze A."/>
            <person name="Simon P."/>
        </authorList>
    </citation>
    <scope>NUCLEOTIDE SEQUENCE [LARGE SCALE GENOMIC DNA]</scope>
    <source>
        <tissue evidence="1">Leaf</tissue>
    </source>
</reference>
<dbReference type="Proteomes" id="UP000077755">
    <property type="component" value="Chromosome 1"/>
</dbReference>
<gene>
    <name evidence="1" type="ORF">DCAR_000620</name>
    <name evidence="2" type="ORF">DCAR_0100400</name>
</gene>
<protein>
    <submittedName>
        <fullName evidence="1">Uncharacterized protein</fullName>
    </submittedName>
</protein>
<dbReference type="Gramene" id="KZN07951">
    <property type="protein sequence ID" value="KZN07951"/>
    <property type="gene ID" value="DCAR_000620"/>
</dbReference>
<accession>A0A166FMK4</accession>
<sequence length="154" mass="17893">MLNRRRLCQAETNADMVARRMDVLNQICQPRNQLTRQQMEQLGNDNCRFCQLNIGINRLRSQITARRESVARIETAFRSSIMNSPMIEVNDMESATFVWHLHSTGFWTGTICICTNMVPDNLQQQILVRIEGIPRRFFTRDEQGNITFQAVVDS</sequence>
<dbReference type="EMBL" id="CP093343">
    <property type="protein sequence ID" value="WOG81255.1"/>
    <property type="molecule type" value="Genomic_DNA"/>
</dbReference>
<keyword evidence="3" id="KW-1185">Reference proteome</keyword>